<feature type="region of interest" description="Disordered" evidence="1">
    <location>
        <begin position="55"/>
        <end position="78"/>
    </location>
</feature>
<dbReference type="EMBL" id="JAZGQO010000007">
    <property type="protein sequence ID" value="KAK6180873.1"/>
    <property type="molecule type" value="Genomic_DNA"/>
</dbReference>
<evidence type="ECO:0008006" key="4">
    <source>
        <dbReference type="Google" id="ProtNLM"/>
    </source>
</evidence>
<dbReference type="Proteomes" id="UP001347796">
    <property type="component" value="Unassembled WGS sequence"/>
</dbReference>
<comment type="caution">
    <text evidence="2">The sequence shown here is derived from an EMBL/GenBank/DDBJ whole genome shotgun (WGS) entry which is preliminary data.</text>
</comment>
<evidence type="ECO:0000256" key="1">
    <source>
        <dbReference type="SAM" id="MobiDB-lite"/>
    </source>
</evidence>
<keyword evidence="3" id="KW-1185">Reference proteome</keyword>
<accession>A0AAN8JTM8</accession>
<dbReference type="SUPFAM" id="SSF54768">
    <property type="entry name" value="dsRNA-binding domain-like"/>
    <property type="match status" value="1"/>
</dbReference>
<dbReference type="Gene3D" id="3.30.160.20">
    <property type="match status" value="1"/>
</dbReference>
<feature type="region of interest" description="Disordered" evidence="1">
    <location>
        <begin position="97"/>
        <end position="125"/>
    </location>
</feature>
<sequence length="224" mass="24988">MPRGKGRGRSRSAKPKIEVVAEPVTEFLVPDTKEDTSFQKAEEPADTKIAKVDVQSDEEMVDTANTSSKTELTPEEDSTLAAEVDVFLKEIKEMSENQLMGDNSDGTTAGLGQTSEMDQSTVRSTKQPAMLLNEKIPGLKYEITRMSDDPKVPECEMKVCVNGEDFLATARSKRLAKQEVARLPLMKFFNTVCVPGKSILIYYFIISFHVKFQIVFYLNCINSV</sequence>
<organism evidence="2 3">
    <name type="scientific">Patella caerulea</name>
    <name type="common">Rayed Mediterranean limpet</name>
    <dbReference type="NCBI Taxonomy" id="87958"/>
    <lineage>
        <taxon>Eukaryota</taxon>
        <taxon>Metazoa</taxon>
        <taxon>Spiralia</taxon>
        <taxon>Lophotrochozoa</taxon>
        <taxon>Mollusca</taxon>
        <taxon>Gastropoda</taxon>
        <taxon>Patellogastropoda</taxon>
        <taxon>Patelloidea</taxon>
        <taxon>Patellidae</taxon>
        <taxon>Patella</taxon>
    </lineage>
</organism>
<gene>
    <name evidence="2" type="ORF">SNE40_008848</name>
</gene>
<protein>
    <recommendedName>
        <fullName evidence="4">DRBM domain-containing protein</fullName>
    </recommendedName>
</protein>
<name>A0AAN8JTM8_PATCE</name>
<proteinExistence type="predicted"/>
<dbReference type="AlphaFoldDB" id="A0AAN8JTM8"/>
<reference evidence="2 3" key="1">
    <citation type="submission" date="2024-01" db="EMBL/GenBank/DDBJ databases">
        <title>The genome of the rayed Mediterranean limpet Patella caerulea (Linnaeus, 1758).</title>
        <authorList>
            <person name="Anh-Thu Weber A."/>
            <person name="Halstead-Nussloch G."/>
        </authorList>
    </citation>
    <scope>NUCLEOTIDE SEQUENCE [LARGE SCALE GENOMIC DNA]</scope>
    <source>
        <strain evidence="2">AATW-2023a</strain>
        <tissue evidence="2">Whole specimen</tissue>
    </source>
</reference>
<evidence type="ECO:0000313" key="3">
    <source>
        <dbReference type="Proteomes" id="UP001347796"/>
    </source>
</evidence>
<evidence type="ECO:0000313" key="2">
    <source>
        <dbReference type="EMBL" id="KAK6180873.1"/>
    </source>
</evidence>